<dbReference type="GO" id="GO:0006520">
    <property type="term" value="P:amino acid metabolic process"/>
    <property type="evidence" value="ECO:0007669"/>
    <property type="project" value="InterPro"/>
</dbReference>
<dbReference type="InterPro" id="IPR015424">
    <property type="entry name" value="PyrdxlP-dep_Trfase"/>
</dbReference>
<dbReference type="AlphaFoldDB" id="A0A3C1KDU7"/>
<comment type="caution">
    <text evidence="8">The sequence shown here is derived from an EMBL/GenBank/DDBJ whole genome shotgun (WGS) entry which is preliminary data.</text>
</comment>
<dbReference type="CDD" id="cd00609">
    <property type="entry name" value="AAT_like"/>
    <property type="match status" value="1"/>
</dbReference>
<dbReference type="SUPFAM" id="SSF53383">
    <property type="entry name" value="PLP-dependent transferases"/>
    <property type="match status" value="1"/>
</dbReference>
<accession>A0A3C1KDU7</accession>
<dbReference type="Proteomes" id="UP000257479">
    <property type="component" value="Unassembled WGS sequence"/>
</dbReference>
<feature type="compositionally biased region" description="Basic and acidic residues" evidence="6">
    <location>
        <begin position="29"/>
        <end position="47"/>
    </location>
</feature>
<reference evidence="8 9" key="1">
    <citation type="journal article" date="2018" name="Nat. Biotechnol.">
        <title>A standardized bacterial taxonomy based on genome phylogeny substantially revises the tree of life.</title>
        <authorList>
            <person name="Parks D.H."/>
            <person name="Chuvochina M."/>
            <person name="Waite D.W."/>
            <person name="Rinke C."/>
            <person name="Skarshewski A."/>
            <person name="Chaumeil P.A."/>
            <person name="Hugenholtz P."/>
        </authorList>
    </citation>
    <scope>NUCLEOTIDE SEQUENCE [LARGE SCALE GENOMIC DNA]</scope>
    <source>
        <strain evidence="8">UBA9152</strain>
    </source>
</reference>
<dbReference type="InterPro" id="IPR015421">
    <property type="entry name" value="PyrdxlP-dep_Trfase_major"/>
</dbReference>
<evidence type="ECO:0000259" key="7">
    <source>
        <dbReference type="Pfam" id="PF00155"/>
    </source>
</evidence>
<dbReference type="PANTHER" id="PTHR46383:SF1">
    <property type="entry name" value="ASPARTATE AMINOTRANSFERASE"/>
    <property type="match status" value="1"/>
</dbReference>
<evidence type="ECO:0000313" key="9">
    <source>
        <dbReference type="Proteomes" id="UP000257479"/>
    </source>
</evidence>
<evidence type="ECO:0000256" key="1">
    <source>
        <dbReference type="ARBA" id="ARBA00001933"/>
    </source>
</evidence>
<comment type="similarity">
    <text evidence="2">Belongs to the class-I pyridoxal-phosphate-dependent aminotransferase family.</text>
</comment>
<keyword evidence="3" id="KW-0032">Aminotransferase</keyword>
<keyword evidence="4" id="KW-0808">Transferase</keyword>
<dbReference type="Gene3D" id="3.40.640.10">
    <property type="entry name" value="Type I PLP-dependent aspartate aminotransferase-like (Major domain)"/>
    <property type="match status" value="1"/>
</dbReference>
<dbReference type="EMBL" id="DMNG01000164">
    <property type="protein sequence ID" value="HAN24837.1"/>
    <property type="molecule type" value="Genomic_DNA"/>
</dbReference>
<evidence type="ECO:0000313" key="8">
    <source>
        <dbReference type="EMBL" id="HAN24837.1"/>
    </source>
</evidence>
<feature type="domain" description="Aminotransferase class I/classII large" evidence="7">
    <location>
        <begin position="74"/>
        <end position="405"/>
    </location>
</feature>
<sequence>MSVAVAFRFPSAIPTRRRHGAAPTMSISEPHRHVPDCRRGPHDDRRHPMTSPTPTSGSDAVARMMMTSTVAGAIDLAIGEPDQPLPQELADAAARAFRDGRTGYTPKLGLPELRALIAADTTSSSGRVPVEDVVVTVGGTGAVAVALIVGGTAGVVIPDPAWPNDLVLAEQLGLPVARYRQGPSGDDFFALDEIEQALRAGFRLVVANSPSNPTGAVASAAAMAALVALVERYGARILSDEAYESIVFDGGRAASPLDVGGRDVTFAARTFSKRFSMTGLRLGSLVAPAEARLAVAAVHGTTVGCAPITAQIVGATALERIPDRGTELSAIYRARYENAAAALPGRLASVTPSGLGGFYLWLDVRDTGRSGAALADELAARGVLVSAGTVYSPEDGFLRASLTAPDGALATAWQTIDEVLGAS</sequence>
<protein>
    <recommendedName>
        <fullName evidence="7">Aminotransferase class I/classII large domain-containing protein</fullName>
    </recommendedName>
</protein>
<keyword evidence="5" id="KW-0663">Pyridoxal phosphate</keyword>
<organism evidence="8 9">
    <name type="scientific">Microbacterium ginsengisoli</name>
    <dbReference type="NCBI Taxonomy" id="400772"/>
    <lineage>
        <taxon>Bacteria</taxon>
        <taxon>Bacillati</taxon>
        <taxon>Actinomycetota</taxon>
        <taxon>Actinomycetes</taxon>
        <taxon>Micrococcales</taxon>
        <taxon>Microbacteriaceae</taxon>
        <taxon>Microbacterium</taxon>
    </lineage>
</organism>
<evidence type="ECO:0000256" key="6">
    <source>
        <dbReference type="SAM" id="MobiDB-lite"/>
    </source>
</evidence>
<feature type="region of interest" description="Disordered" evidence="6">
    <location>
        <begin position="16"/>
        <end position="59"/>
    </location>
</feature>
<comment type="cofactor">
    <cofactor evidence="1">
        <name>pyridoxal 5'-phosphate</name>
        <dbReference type="ChEBI" id="CHEBI:597326"/>
    </cofactor>
</comment>
<dbReference type="Pfam" id="PF00155">
    <property type="entry name" value="Aminotran_1_2"/>
    <property type="match status" value="1"/>
</dbReference>
<evidence type="ECO:0000256" key="2">
    <source>
        <dbReference type="ARBA" id="ARBA00007441"/>
    </source>
</evidence>
<proteinExistence type="inferred from homology"/>
<evidence type="ECO:0000256" key="3">
    <source>
        <dbReference type="ARBA" id="ARBA00022576"/>
    </source>
</evidence>
<dbReference type="InterPro" id="IPR004839">
    <property type="entry name" value="Aminotransferase_I/II_large"/>
</dbReference>
<dbReference type="PANTHER" id="PTHR46383">
    <property type="entry name" value="ASPARTATE AMINOTRANSFERASE"/>
    <property type="match status" value="1"/>
</dbReference>
<name>A0A3C1KDU7_9MICO</name>
<evidence type="ECO:0000256" key="5">
    <source>
        <dbReference type="ARBA" id="ARBA00022898"/>
    </source>
</evidence>
<evidence type="ECO:0000256" key="4">
    <source>
        <dbReference type="ARBA" id="ARBA00022679"/>
    </source>
</evidence>
<gene>
    <name evidence="8" type="ORF">DCP95_09745</name>
</gene>
<dbReference type="GO" id="GO:0008483">
    <property type="term" value="F:transaminase activity"/>
    <property type="evidence" value="ECO:0007669"/>
    <property type="project" value="UniProtKB-KW"/>
</dbReference>
<dbReference type="InterPro" id="IPR050596">
    <property type="entry name" value="AspAT/PAT-like"/>
</dbReference>
<dbReference type="GO" id="GO:0030170">
    <property type="term" value="F:pyridoxal phosphate binding"/>
    <property type="evidence" value="ECO:0007669"/>
    <property type="project" value="InterPro"/>
</dbReference>